<dbReference type="Pfam" id="PF09754">
    <property type="entry name" value="PAC2"/>
    <property type="match status" value="1"/>
</dbReference>
<dbReference type="EMBL" id="BAABCJ010000001">
    <property type="protein sequence ID" value="GAA3696224.1"/>
    <property type="molecule type" value="Genomic_DNA"/>
</dbReference>
<dbReference type="InterPro" id="IPR019151">
    <property type="entry name" value="Proteasome_assmbl_chaperone_2"/>
</dbReference>
<dbReference type="Gene3D" id="3.40.50.10900">
    <property type="entry name" value="PAC-like subunit"/>
    <property type="match status" value="1"/>
</dbReference>
<reference evidence="2" key="1">
    <citation type="journal article" date="2019" name="Int. J. Syst. Evol. Microbiol.">
        <title>The Global Catalogue of Microorganisms (GCM) 10K type strain sequencing project: providing services to taxonomists for standard genome sequencing and annotation.</title>
        <authorList>
            <consortium name="The Broad Institute Genomics Platform"/>
            <consortium name="The Broad Institute Genome Sequencing Center for Infectious Disease"/>
            <person name="Wu L."/>
            <person name="Ma J."/>
        </authorList>
    </citation>
    <scope>NUCLEOTIDE SEQUENCE [LARGE SCALE GENOMIC DNA]</scope>
    <source>
        <strain evidence="2">JCM 16961</strain>
    </source>
</reference>
<proteinExistence type="predicted"/>
<dbReference type="PIRSF" id="PIRSF028754">
    <property type="entry name" value="UCP028754"/>
    <property type="match status" value="1"/>
</dbReference>
<evidence type="ECO:0000313" key="1">
    <source>
        <dbReference type="EMBL" id="GAA3696224.1"/>
    </source>
</evidence>
<dbReference type="RefSeq" id="WP_344879828.1">
    <property type="nucleotide sequence ID" value="NZ_BAABCJ010000001.1"/>
</dbReference>
<dbReference type="InterPro" id="IPR038389">
    <property type="entry name" value="PSMG2_sf"/>
</dbReference>
<keyword evidence="2" id="KW-1185">Reference proteome</keyword>
<sequence length="305" mass="33495">MLDPLTLVRLNDEIIDDVELQGRDLVVALDGHADAGHVIPQVRAALLQELDSVLVASFDADQLIDYRDRRPQISFLGDHFAAYQRPRIELYRLVDGLGTPFLLLTGPEPDLQWDRFVAAVVRLAVGLNVRLTGSFSGIPMPVPHTRRLGVTVHGTRPDLAEGITTWNPRAELPASVTHLIEVELAKAGRDVVGYALHVPHYLGDAEYPQVAVAALEHLGAAMGLGLPTDRLREAGRAVEGQIHEQVAGSPEIQRMVHAFERRFDEFVPAERRRSLLLDAGESVPDGEDLADAVEAYLSARDVDDD</sequence>
<organism evidence="1 2">
    <name type="scientific">Zhihengliuella alba</name>
    <dbReference type="NCBI Taxonomy" id="547018"/>
    <lineage>
        <taxon>Bacteria</taxon>
        <taxon>Bacillati</taxon>
        <taxon>Actinomycetota</taxon>
        <taxon>Actinomycetes</taxon>
        <taxon>Micrococcales</taxon>
        <taxon>Micrococcaceae</taxon>
        <taxon>Zhihengliuella</taxon>
    </lineage>
</organism>
<comment type="caution">
    <text evidence="1">The sequence shown here is derived from an EMBL/GenBank/DDBJ whole genome shotgun (WGS) entry which is preliminary data.</text>
</comment>
<dbReference type="InterPro" id="IPR008492">
    <property type="entry name" value="Rv2714-like"/>
</dbReference>
<protein>
    <submittedName>
        <fullName evidence="1">PAC2 family protein</fullName>
    </submittedName>
</protein>
<dbReference type="Proteomes" id="UP001501536">
    <property type="component" value="Unassembled WGS sequence"/>
</dbReference>
<evidence type="ECO:0000313" key="2">
    <source>
        <dbReference type="Proteomes" id="UP001501536"/>
    </source>
</evidence>
<dbReference type="SUPFAM" id="SSF159659">
    <property type="entry name" value="Cgl1923-like"/>
    <property type="match status" value="1"/>
</dbReference>
<gene>
    <name evidence="1" type="ORF">GCM10022377_06310</name>
</gene>
<name>A0ABP7CZ96_9MICC</name>
<accession>A0ABP7CZ96</accession>
<dbReference type="Gene3D" id="1.10.287.100">
    <property type="match status" value="1"/>
</dbReference>